<sequence length="242" mass="25321">MAHPTTSTSTRQYSSPNISTPTTAAASPMSPTELAEKLSSASAPLLLDVRTPAEHESLRVPGSHNVPLDLLQKNTETLADQLTGEIVLICQTGNRANQALQHLRAAGVDTARVLDGGVVALEAQHSQHTQRGQQRWAMDRQVRMVAGSLVLTGFLGGKLISPKVGYLAGAIGAGLTFSALTDSCAMAAALNKMPWNKVEADPTVEKLLAEIPRSTAIQAAQTQAAQAQSAQAQASQTPASRG</sequence>
<feature type="domain" description="Rhodanese" evidence="2">
    <location>
        <begin position="40"/>
        <end position="130"/>
    </location>
</feature>
<feature type="region of interest" description="Disordered" evidence="1">
    <location>
        <begin position="1"/>
        <end position="30"/>
    </location>
</feature>
<keyword evidence="4" id="KW-1185">Reference proteome</keyword>
<gene>
    <name evidence="3" type="ORF">BCL67_10898</name>
</gene>
<dbReference type="Proteomes" id="UP000238217">
    <property type="component" value="Unassembled WGS sequence"/>
</dbReference>
<dbReference type="RefSeq" id="WP_106122934.1">
    <property type="nucleotide sequence ID" value="NZ_PVTY01000008.1"/>
</dbReference>
<dbReference type="Pfam" id="PF00581">
    <property type="entry name" value="Rhodanese"/>
    <property type="match status" value="1"/>
</dbReference>
<name>A0A2T0YKE7_9MICC</name>
<dbReference type="GO" id="GO:0016740">
    <property type="term" value="F:transferase activity"/>
    <property type="evidence" value="ECO:0007669"/>
    <property type="project" value="UniProtKB-KW"/>
</dbReference>
<dbReference type="OrthoDB" id="9800872at2"/>
<evidence type="ECO:0000313" key="3">
    <source>
        <dbReference type="EMBL" id="PRZ15638.1"/>
    </source>
</evidence>
<proteinExistence type="predicted"/>
<dbReference type="Gene3D" id="3.40.250.10">
    <property type="entry name" value="Rhodanese-like domain"/>
    <property type="match status" value="1"/>
</dbReference>
<accession>A0A2T0YKE7</accession>
<keyword evidence="3" id="KW-0808">Transferase</keyword>
<evidence type="ECO:0000256" key="1">
    <source>
        <dbReference type="SAM" id="MobiDB-lite"/>
    </source>
</evidence>
<dbReference type="Pfam" id="PF11127">
    <property type="entry name" value="YgaP-like_TM"/>
    <property type="match status" value="1"/>
</dbReference>
<dbReference type="Gene3D" id="6.10.140.1340">
    <property type="match status" value="1"/>
</dbReference>
<dbReference type="PANTHER" id="PTHR43031">
    <property type="entry name" value="FAD-DEPENDENT OXIDOREDUCTASE"/>
    <property type="match status" value="1"/>
</dbReference>
<dbReference type="PROSITE" id="PS50206">
    <property type="entry name" value="RHODANESE_3"/>
    <property type="match status" value="1"/>
</dbReference>
<comment type="caution">
    <text evidence="3">The sequence shown here is derived from an EMBL/GenBank/DDBJ whole genome shotgun (WGS) entry which is preliminary data.</text>
</comment>
<protein>
    <submittedName>
        <fullName evidence="3">Rhodanese-related sulfurtransferase</fullName>
    </submittedName>
</protein>
<dbReference type="AlphaFoldDB" id="A0A2T0YKE7"/>
<dbReference type="CDD" id="cd00158">
    <property type="entry name" value="RHOD"/>
    <property type="match status" value="1"/>
</dbReference>
<dbReference type="InterPro" id="IPR021309">
    <property type="entry name" value="YgaP-like_TM"/>
</dbReference>
<dbReference type="PANTHER" id="PTHR43031:SF16">
    <property type="entry name" value="OXIDOREDUCTASE"/>
    <property type="match status" value="1"/>
</dbReference>
<organism evidence="3 4">
    <name type="scientific">Nesterenkonia sandarakina</name>
    <dbReference type="NCBI Taxonomy" id="272918"/>
    <lineage>
        <taxon>Bacteria</taxon>
        <taxon>Bacillati</taxon>
        <taxon>Actinomycetota</taxon>
        <taxon>Actinomycetes</taxon>
        <taxon>Micrococcales</taxon>
        <taxon>Micrococcaceae</taxon>
        <taxon>Nesterenkonia</taxon>
    </lineage>
</organism>
<feature type="region of interest" description="Disordered" evidence="1">
    <location>
        <begin position="220"/>
        <end position="242"/>
    </location>
</feature>
<evidence type="ECO:0000313" key="4">
    <source>
        <dbReference type="Proteomes" id="UP000238217"/>
    </source>
</evidence>
<feature type="compositionally biased region" description="Polar residues" evidence="1">
    <location>
        <begin position="1"/>
        <end position="25"/>
    </location>
</feature>
<dbReference type="InterPro" id="IPR050229">
    <property type="entry name" value="GlpE_sulfurtransferase"/>
</dbReference>
<evidence type="ECO:0000259" key="2">
    <source>
        <dbReference type="PROSITE" id="PS50206"/>
    </source>
</evidence>
<dbReference type="InterPro" id="IPR001763">
    <property type="entry name" value="Rhodanese-like_dom"/>
</dbReference>
<dbReference type="SMART" id="SM00450">
    <property type="entry name" value="RHOD"/>
    <property type="match status" value="1"/>
</dbReference>
<dbReference type="SUPFAM" id="SSF52821">
    <property type="entry name" value="Rhodanese/Cell cycle control phosphatase"/>
    <property type="match status" value="1"/>
</dbReference>
<reference evidence="3 4" key="1">
    <citation type="submission" date="2018-03" db="EMBL/GenBank/DDBJ databases">
        <title>Comparative analysis of microorganisms from saline springs in Andes Mountain Range, Colombia.</title>
        <authorList>
            <person name="Rubin E."/>
        </authorList>
    </citation>
    <scope>NUCLEOTIDE SEQUENCE [LARGE SCALE GENOMIC DNA]</scope>
    <source>
        <strain evidence="3 4">CG 35</strain>
    </source>
</reference>
<dbReference type="InterPro" id="IPR036873">
    <property type="entry name" value="Rhodanese-like_dom_sf"/>
</dbReference>
<dbReference type="EMBL" id="PVTY01000008">
    <property type="protein sequence ID" value="PRZ15638.1"/>
    <property type="molecule type" value="Genomic_DNA"/>
</dbReference>